<keyword evidence="2" id="KW-0472">Membrane</keyword>
<evidence type="ECO:0000313" key="4">
    <source>
        <dbReference type="Proteomes" id="UP000053989"/>
    </source>
</evidence>
<dbReference type="AlphaFoldDB" id="A0A0C2ZQB2"/>
<dbReference type="Proteomes" id="UP000053989">
    <property type="component" value="Unassembled WGS sequence"/>
</dbReference>
<dbReference type="EMBL" id="KN822032">
    <property type="protein sequence ID" value="KIM63748.1"/>
    <property type="molecule type" value="Genomic_DNA"/>
</dbReference>
<dbReference type="OrthoDB" id="10259513at2759"/>
<feature type="region of interest" description="Disordered" evidence="1">
    <location>
        <begin position="95"/>
        <end position="119"/>
    </location>
</feature>
<evidence type="ECO:0000256" key="2">
    <source>
        <dbReference type="SAM" id="Phobius"/>
    </source>
</evidence>
<dbReference type="InterPro" id="IPR039960">
    <property type="entry name" value="MCP1"/>
</dbReference>
<dbReference type="PANTHER" id="PTHR38409">
    <property type="entry name" value="MDM10-COMPLEMENTING PROTEIN 1"/>
    <property type="match status" value="1"/>
</dbReference>
<reference evidence="4" key="2">
    <citation type="submission" date="2015-01" db="EMBL/GenBank/DDBJ databases">
        <title>Evolutionary Origins and Diversification of the Mycorrhizal Mutualists.</title>
        <authorList>
            <consortium name="DOE Joint Genome Institute"/>
            <consortium name="Mycorrhizal Genomics Consortium"/>
            <person name="Kohler A."/>
            <person name="Kuo A."/>
            <person name="Nagy L.G."/>
            <person name="Floudas D."/>
            <person name="Copeland A."/>
            <person name="Barry K.W."/>
            <person name="Cichocki N."/>
            <person name="Veneault-Fourrey C."/>
            <person name="LaButti K."/>
            <person name="Lindquist E.A."/>
            <person name="Lipzen A."/>
            <person name="Lundell T."/>
            <person name="Morin E."/>
            <person name="Murat C."/>
            <person name="Riley R."/>
            <person name="Ohm R."/>
            <person name="Sun H."/>
            <person name="Tunlid A."/>
            <person name="Henrissat B."/>
            <person name="Grigoriev I.V."/>
            <person name="Hibbett D.S."/>
            <person name="Martin F."/>
        </authorList>
    </citation>
    <scope>NUCLEOTIDE SEQUENCE [LARGE SCALE GENOMIC DNA]</scope>
    <source>
        <strain evidence="4">Foug A</strain>
    </source>
</reference>
<dbReference type="SUPFAM" id="SSF81343">
    <property type="entry name" value="Fumarate reductase respiratory complex transmembrane subunits"/>
    <property type="match status" value="1"/>
</dbReference>
<evidence type="ECO:0000256" key="1">
    <source>
        <dbReference type="SAM" id="MobiDB-lite"/>
    </source>
</evidence>
<protein>
    <recommendedName>
        <fullName evidence="5">Mitochondrial adapter protein MCP1 transmembrane domain-containing protein</fullName>
    </recommendedName>
</protein>
<evidence type="ECO:0008006" key="5">
    <source>
        <dbReference type="Google" id="ProtNLM"/>
    </source>
</evidence>
<keyword evidence="4" id="KW-1185">Reference proteome</keyword>
<feature type="transmembrane region" description="Helical" evidence="2">
    <location>
        <begin position="237"/>
        <end position="255"/>
    </location>
</feature>
<dbReference type="InParanoid" id="A0A0C2ZQB2"/>
<keyword evidence="2" id="KW-0812">Transmembrane</keyword>
<evidence type="ECO:0000313" key="3">
    <source>
        <dbReference type="EMBL" id="KIM63748.1"/>
    </source>
</evidence>
<proteinExistence type="predicted"/>
<keyword evidence="2" id="KW-1133">Transmembrane helix</keyword>
<dbReference type="HOGENOM" id="CLU_086446_0_0_1"/>
<organism evidence="3 4">
    <name type="scientific">Scleroderma citrinum Foug A</name>
    <dbReference type="NCBI Taxonomy" id="1036808"/>
    <lineage>
        <taxon>Eukaryota</taxon>
        <taxon>Fungi</taxon>
        <taxon>Dikarya</taxon>
        <taxon>Basidiomycota</taxon>
        <taxon>Agaricomycotina</taxon>
        <taxon>Agaricomycetes</taxon>
        <taxon>Agaricomycetidae</taxon>
        <taxon>Boletales</taxon>
        <taxon>Sclerodermatineae</taxon>
        <taxon>Sclerodermataceae</taxon>
        <taxon>Scleroderma</taxon>
    </lineage>
</organism>
<gene>
    <name evidence="3" type="ORF">SCLCIDRAFT_1213902</name>
</gene>
<reference evidence="3 4" key="1">
    <citation type="submission" date="2014-04" db="EMBL/GenBank/DDBJ databases">
        <authorList>
            <consortium name="DOE Joint Genome Institute"/>
            <person name="Kuo A."/>
            <person name="Kohler A."/>
            <person name="Nagy L.G."/>
            <person name="Floudas D."/>
            <person name="Copeland A."/>
            <person name="Barry K.W."/>
            <person name="Cichocki N."/>
            <person name="Veneault-Fourrey C."/>
            <person name="LaButti K."/>
            <person name="Lindquist E.A."/>
            <person name="Lipzen A."/>
            <person name="Lundell T."/>
            <person name="Morin E."/>
            <person name="Murat C."/>
            <person name="Sun H."/>
            <person name="Tunlid A."/>
            <person name="Henrissat B."/>
            <person name="Grigoriev I.V."/>
            <person name="Hibbett D.S."/>
            <person name="Martin F."/>
            <person name="Nordberg H.P."/>
            <person name="Cantor M.N."/>
            <person name="Hua S.X."/>
        </authorList>
    </citation>
    <scope>NUCLEOTIDE SEQUENCE [LARGE SCALE GENOMIC DNA]</scope>
    <source>
        <strain evidence="3 4">Foug A</strain>
    </source>
</reference>
<feature type="transmembrane region" description="Helical" evidence="2">
    <location>
        <begin position="193"/>
        <end position="216"/>
    </location>
</feature>
<dbReference type="GO" id="GO:0055088">
    <property type="term" value="P:lipid homeostasis"/>
    <property type="evidence" value="ECO:0007669"/>
    <property type="project" value="InterPro"/>
</dbReference>
<dbReference type="PANTHER" id="PTHR38409:SF1">
    <property type="entry name" value="MITOCHONDRIAL ADAPTER PROTEIN MCP1"/>
    <property type="match status" value="1"/>
</dbReference>
<feature type="compositionally biased region" description="Polar residues" evidence="1">
    <location>
        <begin position="95"/>
        <end position="105"/>
    </location>
</feature>
<feature type="transmembrane region" description="Helical" evidence="2">
    <location>
        <begin position="123"/>
        <end position="144"/>
    </location>
</feature>
<dbReference type="GO" id="GO:0016020">
    <property type="term" value="C:membrane"/>
    <property type="evidence" value="ECO:0007669"/>
    <property type="project" value="InterPro"/>
</dbReference>
<accession>A0A0C2ZQB2</accession>
<sequence length="281" mass="30076">MNSDKEPKSAVVTVSTILTVLAHSSAPFISTFLLVHLSAPIAANLSGSGLASSVMLLGREYYQTTFGERYLLLLPFAVHVTSSVAKRVVLTLAPTPSSSSNSTIAEQKDEPTPQPPTPRIHRITSLLSVSAYTALLVFVPIHVITHRLLPASPLLPVTGSSMSSEISTDSVGPSELDFEFVKTALHTWPWRSWVLYAGLVGCVLVHATEGASVILARWRGRGITRGRLGLKGKKRSVLVAGAAALPVLSGLLVMSREPLLALSSLVGRYRATLMGSWAYRL</sequence>
<dbReference type="InterPro" id="IPR034804">
    <property type="entry name" value="SQR/QFR_C/D"/>
</dbReference>
<name>A0A0C2ZQB2_9AGAM</name>